<evidence type="ECO:0000259" key="1">
    <source>
        <dbReference type="Pfam" id="PF07463"/>
    </source>
</evidence>
<dbReference type="OrthoDB" id="21336at10239"/>
<feature type="domain" description="HNH nuclease" evidence="2">
    <location>
        <begin position="65"/>
        <end position="107"/>
    </location>
</feature>
<reference evidence="3 4" key="1">
    <citation type="journal article" date="2013" name="Genome Announc.">
        <title>Complete Genome of Bacillus megaterium Siphophage Slash.</title>
        <authorList>
            <person name="Decrescenzo A.J."/>
            <person name="Ritter M.A."/>
            <person name="Chamakura K.R."/>
            <person name="Kuty Everett G.F."/>
        </authorList>
    </citation>
    <scope>NUCLEOTIDE SEQUENCE [LARGE SCALE GENOMIC DNA]</scope>
</reference>
<keyword evidence="4" id="KW-1185">Reference proteome</keyword>
<keyword evidence="3" id="KW-0255">Endonuclease</keyword>
<evidence type="ECO:0000259" key="2">
    <source>
        <dbReference type="Pfam" id="PF13392"/>
    </source>
</evidence>
<dbReference type="SUPFAM" id="SSF54060">
    <property type="entry name" value="His-Me finger endonucleases"/>
    <property type="match status" value="1"/>
</dbReference>
<dbReference type="EMBL" id="KF669661">
    <property type="protein sequence ID" value="AGY48385.1"/>
    <property type="molecule type" value="Genomic_DNA"/>
</dbReference>
<dbReference type="KEGG" id="vg:18989686"/>
<dbReference type="GeneID" id="18989686"/>
<evidence type="ECO:0000313" key="4">
    <source>
        <dbReference type="Proteomes" id="UP000017660"/>
    </source>
</evidence>
<dbReference type="InterPro" id="IPR044925">
    <property type="entry name" value="His-Me_finger_sf"/>
</dbReference>
<keyword evidence="3" id="KW-0378">Hydrolase</keyword>
<dbReference type="Pfam" id="PF13392">
    <property type="entry name" value="HNH_3"/>
    <property type="match status" value="1"/>
</dbReference>
<protein>
    <submittedName>
        <fullName evidence="3">HNH endonuclease IV</fullName>
    </submittedName>
</protein>
<organism evidence="3 4">
    <name type="scientific">Bacillus phage Slash</name>
    <dbReference type="NCBI Taxonomy" id="1406790"/>
    <lineage>
        <taxon>Viruses</taxon>
        <taxon>Duplodnaviria</taxon>
        <taxon>Heunggongvirae</taxon>
        <taxon>Uroviricota</taxon>
        <taxon>Caudoviricetes</taxon>
        <taxon>Slashvirus</taxon>
        <taxon>Slashvirus slash</taxon>
    </lineage>
</organism>
<gene>
    <name evidence="3" type="ORF">Slash_96</name>
</gene>
<dbReference type="GO" id="GO:0004519">
    <property type="term" value="F:endonuclease activity"/>
    <property type="evidence" value="ECO:0007669"/>
    <property type="project" value="UniProtKB-KW"/>
</dbReference>
<dbReference type="InterPro" id="IPR010902">
    <property type="entry name" value="NUMOD4"/>
</dbReference>
<dbReference type="Proteomes" id="UP000017660">
    <property type="component" value="Segment"/>
</dbReference>
<dbReference type="InterPro" id="IPR003615">
    <property type="entry name" value="HNH_nuc"/>
</dbReference>
<keyword evidence="3" id="KW-0540">Nuclease</keyword>
<feature type="domain" description="NUMOD4" evidence="1">
    <location>
        <begin position="2"/>
        <end position="55"/>
    </location>
</feature>
<dbReference type="RefSeq" id="YP_008771998.1">
    <property type="nucleotide sequence ID" value="NC_022774.1"/>
</dbReference>
<dbReference type="Pfam" id="PF07463">
    <property type="entry name" value="NUMOD4"/>
    <property type="match status" value="1"/>
</dbReference>
<proteinExistence type="predicted"/>
<accession>U5PWK7</accession>
<dbReference type="Gene3D" id="3.90.75.20">
    <property type="match status" value="1"/>
</dbReference>
<sequence>MEKWKDIKGYEGYYQVSDLGNVRSLDRKDTRGYEWKGKILRLKINKNGYCFVALSKGSKVSYPRVHRLVAEAFIPNPENKRCVNHDDGNKSNNKIDNLFWATSSENNKHAYETGLKEPYLKLTQEEAEWIRKNYIPKHREFSYGALGKKFGVSAGCIRNVVLKKTYI</sequence>
<dbReference type="GO" id="GO:0016788">
    <property type="term" value="F:hydrolase activity, acting on ester bonds"/>
    <property type="evidence" value="ECO:0007669"/>
    <property type="project" value="InterPro"/>
</dbReference>
<evidence type="ECO:0000313" key="3">
    <source>
        <dbReference type="EMBL" id="AGY48385.1"/>
    </source>
</evidence>
<name>U5PWK7_9CAUD</name>